<proteinExistence type="predicted"/>
<organism evidence="1 2">
    <name type="scientific">Entomophthora muscae</name>
    <dbReference type="NCBI Taxonomy" id="34485"/>
    <lineage>
        <taxon>Eukaryota</taxon>
        <taxon>Fungi</taxon>
        <taxon>Fungi incertae sedis</taxon>
        <taxon>Zoopagomycota</taxon>
        <taxon>Entomophthoromycotina</taxon>
        <taxon>Entomophthoromycetes</taxon>
        <taxon>Entomophthorales</taxon>
        <taxon>Entomophthoraceae</taxon>
        <taxon>Entomophthora</taxon>
    </lineage>
</organism>
<reference evidence="1" key="1">
    <citation type="submission" date="2022-04" db="EMBL/GenBank/DDBJ databases">
        <title>Genome of the entomopathogenic fungus Entomophthora muscae.</title>
        <authorList>
            <person name="Elya C."/>
            <person name="Lovett B.R."/>
            <person name="Lee E."/>
            <person name="Macias A.M."/>
            <person name="Hajek A.E."/>
            <person name="De Bivort B.L."/>
            <person name="Kasson M.T."/>
            <person name="De Fine Licht H.H."/>
            <person name="Stajich J.E."/>
        </authorList>
    </citation>
    <scope>NUCLEOTIDE SEQUENCE</scope>
    <source>
        <strain evidence="1">Berkeley</strain>
    </source>
</reference>
<keyword evidence="2" id="KW-1185">Reference proteome</keyword>
<protein>
    <submittedName>
        <fullName evidence="1">Uncharacterized protein</fullName>
    </submittedName>
</protein>
<evidence type="ECO:0000313" key="1">
    <source>
        <dbReference type="EMBL" id="KAJ9078077.1"/>
    </source>
</evidence>
<name>A0ACC2TV39_9FUNG</name>
<dbReference type="Proteomes" id="UP001165960">
    <property type="component" value="Unassembled WGS sequence"/>
</dbReference>
<accession>A0ACC2TV39</accession>
<comment type="caution">
    <text evidence="1">The sequence shown here is derived from an EMBL/GenBank/DDBJ whole genome shotgun (WGS) entry which is preliminary data.</text>
</comment>
<sequence length="213" mass="23920">MAIVSFCLFSLGLLFITLYLTSDVPQGVGADYTGIIPHPERTLLDPGSLWIPKLPLNSATFLAVTFNTRTGCRFSDARGYVWCLNIRKADTFLSNNAKYRFNRYTTASQCGQFDILRCSHVDVAKMHIDSNDIMEPAYQYLEPSAIPVYSPDTIMISGTANSTKLLFIRLVCRLTCTNVTTHRSQNLAWDLTIFIPVVNRGTHQKVTQKVTQI</sequence>
<dbReference type="EMBL" id="QTSX02002164">
    <property type="protein sequence ID" value="KAJ9078077.1"/>
    <property type="molecule type" value="Genomic_DNA"/>
</dbReference>
<evidence type="ECO:0000313" key="2">
    <source>
        <dbReference type="Proteomes" id="UP001165960"/>
    </source>
</evidence>
<gene>
    <name evidence="1" type="ORF">DSO57_1010449</name>
</gene>